<dbReference type="Pfam" id="PF26412">
    <property type="entry name" value="BrxE"/>
    <property type="match status" value="1"/>
</dbReference>
<dbReference type="HOGENOM" id="CLU_1601263_0_0_7"/>
<comment type="caution">
    <text evidence="1">The sequence shown here is derived from an EMBL/GenBank/DDBJ whole genome shotgun (WGS) entry which is preliminary data.</text>
</comment>
<dbReference type="InterPro" id="IPR058690">
    <property type="entry name" value="BrxE"/>
</dbReference>
<dbReference type="NCBIfam" id="NF033447">
    <property type="entry name" value="BrxE_fam"/>
    <property type="match status" value="1"/>
</dbReference>
<organism evidence="1 2">
    <name type="scientific">Candidatus Entotheonella gemina</name>
    <dbReference type="NCBI Taxonomy" id="1429439"/>
    <lineage>
        <taxon>Bacteria</taxon>
        <taxon>Pseudomonadati</taxon>
        <taxon>Nitrospinota/Tectimicrobiota group</taxon>
        <taxon>Candidatus Tectimicrobiota</taxon>
        <taxon>Candidatus Entotheonellia</taxon>
        <taxon>Candidatus Entotheonellales</taxon>
        <taxon>Candidatus Entotheonellaceae</taxon>
        <taxon>Candidatus Entotheonella</taxon>
    </lineage>
</organism>
<accession>W4M3N4</accession>
<dbReference type="AlphaFoldDB" id="W4M3N4"/>
<proteinExistence type="predicted"/>
<sequence length="169" mass="18781">MENPALTQIANLRLLVGFLGEQSQFNWWPSSFFTANSSAFLSPIFSKTAFIARYQGVKEAASRVHDEHLGIGAIYHLFRLPEHVEQALFISLYHITWVRSVSTWVQNQERALESLASLIDVSPEDGEGPVLVGNIDALCAGKTLGELAYHYQSAFARGTLAYPYYLGNA</sequence>
<dbReference type="Proteomes" id="UP000019140">
    <property type="component" value="Unassembled WGS sequence"/>
</dbReference>
<dbReference type="EMBL" id="AZHX01001126">
    <property type="protein sequence ID" value="ETX04775.1"/>
    <property type="molecule type" value="Genomic_DNA"/>
</dbReference>
<reference evidence="1 2" key="1">
    <citation type="journal article" date="2014" name="Nature">
        <title>An environmental bacterial taxon with a large and distinct metabolic repertoire.</title>
        <authorList>
            <person name="Wilson M.C."/>
            <person name="Mori T."/>
            <person name="Ruckert C."/>
            <person name="Uria A.R."/>
            <person name="Helf M.J."/>
            <person name="Takada K."/>
            <person name="Gernert C."/>
            <person name="Steffens U.A."/>
            <person name="Heycke N."/>
            <person name="Schmitt S."/>
            <person name="Rinke C."/>
            <person name="Helfrich E.J."/>
            <person name="Brachmann A.O."/>
            <person name="Gurgui C."/>
            <person name="Wakimoto T."/>
            <person name="Kracht M."/>
            <person name="Crusemann M."/>
            <person name="Hentschel U."/>
            <person name="Abe I."/>
            <person name="Matsunaga S."/>
            <person name="Kalinowski J."/>
            <person name="Takeyama H."/>
            <person name="Piel J."/>
        </authorList>
    </citation>
    <scope>NUCLEOTIDE SEQUENCE [LARGE SCALE GENOMIC DNA]</scope>
    <source>
        <strain evidence="2">TSY2</strain>
    </source>
</reference>
<gene>
    <name evidence="1" type="ORF">ETSY2_26875</name>
</gene>
<evidence type="ECO:0000313" key="1">
    <source>
        <dbReference type="EMBL" id="ETX04775.1"/>
    </source>
</evidence>
<keyword evidence="2" id="KW-1185">Reference proteome</keyword>
<evidence type="ECO:0008006" key="3">
    <source>
        <dbReference type="Google" id="ProtNLM"/>
    </source>
</evidence>
<evidence type="ECO:0000313" key="2">
    <source>
        <dbReference type="Proteomes" id="UP000019140"/>
    </source>
</evidence>
<protein>
    <recommendedName>
        <fullName evidence="3">BrxE family protein</fullName>
    </recommendedName>
</protein>
<name>W4M3N4_9BACT</name>